<dbReference type="PANTHER" id="PTHR10408">
    <property type="entry name" value="STEROL O-ACYLTRANSFERASE"/>
    <property type="match status" value="1"/>
</dbReference>
<comment type="catalytic activity">
    <reaction evidence="27">
        <text>1-(9Z-octadecenoyl)-glycerol + (9Z)-octadecenoyl-CoA = 1,2-di-(9Z-octadecenoyl)-glycerol + CoA</text>
        <dbReference type="Rhea" id="RHEA:37915"/>
        <dbReference type="ChEBI" id="CHEBI:52323"/>
        <dbReference type="ChEBI" id="CHEBI:57287"/>
        <dbReference type="ChEBI" id="CHEBI:57387"/>
        <dbReference type="ChEBI" id="CHEBI:75342"/>
    </reaction>
    <physiologicalReaction direction="left-to-right" evidence="27">
        <dbReference type="Rhea" id="RHEA:37916"/>
    </physiologicalReaction>
</comment>
<evidence type="ECO:0000256" key="21">
    <source>
        <dbReference type="ARBA" id="ARBA00048096"/>
    </source>
</evidence>
<comment type="pathway">
    <text evidence="9">Lipid metabolism; glycerolipid metabolism.</text>
</comment>
<evidence type="ECO:0000256" key="10">
    <source>
        <dbReference type="ARBA" id="ARBA00009010"/>
    </source>
</evidence>
<dbReference type="GO" id="GO:0019432">
    <property type="term" value="P:triglyceride biosynthetic process"/>
    <property type="evidence" value="ECO:0007669"/>
    <property type="project" value="InterPro"/>
</dbReference>
<dbReference type="GO" id="GO:0050252">
    <property type="term" value="F:retinol O-fatty-acyltransferase activity"/>
    <property type="evidence" value="ECO:0007669"/>
    <property type="project" value="UniProtKB-EC"/>
</dbReference>
<evidence type="ECO:0000256" key="13">
    <source>
        <dbReference type="ARBA" id="ARBA00022824"/>
    </source>
</evidence>
<feature type="transmembrane region" description="Helical" evidence="32">
    <location>
        <begin position="420"/>
        <end position="438"/>
    </location>
</feature>
<dbReference type="InterPro" id="IPR027251">
    <property type="entry name" value="Diacylglycerol_acylTrfase1"/>
</dbReference>
<name>A0A7E4W3L3_PANRE</name>
<dbReference type="WBParaSite" id="Pan_g6099.t1">
    <property type="protein sequence ID" value="Pan_g6099.t1"/>
    <property type="gene ID" value="Pan_g6099"/>
</dbReference>
<evidence type="ECO:0000256" key="14">
    <source>
        <dbReference type="ARBA" id="ARBA00022989"/>
    </source>
</evidence>
<evidence type="ECO:0000256" key="26">
    <source>
        <dbReference type="ARBA" id="ARBA00048907"/>
    </source>
</evidence>
<proteinExistence type="inferred from homology"/>
<keyword evidence="13 29" id="KW-0256">Endoplasmic reticulum</keyword>
<feature type="transmembrane region" description="Helical" evidence="32">
    <location>
        <begin position="246"/>
        <end position="265"/>
    </location>
</feature>
<evidence type="ECO:0000256" key="7">
    <source>
        <dbReference type="ARBA" id="ARBA00001764"/>
    </source>
</evidence>
<evidence type="ECO:0000256" key="18">
    <source>
        <dbReference type="ARBA" id="ARBA00047367"/>
    </source>
</evidence>
<feature type="transmembrane region" description="Helical" evidence="32">
    <location>
        <begin position="167"/>
        <end position="192"/>
    </location>
</feature>
<evidence type="ECO:0000256" key="17">
    <source>
        <dbReference type="ARBA" id="ARBA00023610"/>
    </source>
</evidence>
<dbReference type="GO" id="GO:0004144">
    <property type="term" value="F:diacylglycerol O-acyltransferase activity"/>
    <property type="evidence" value="ECO:0007669"/>
    <property type="project" value="UniProtKB-EC"/>
</dbReference>
<comment type="catalytic activity">
    <reaction evidence="19">
        <text>1-O-(9Z-octadecyl)-3-(9Z-octadecenoyl)-glycerol + (9Z)-octadecenoyl-CoA = 1-O-(9Z-octadecenyl)-2,3-di-(9Z-octadecenoyl)glycerol + CoA</text>
        <dbReference type="Rhea" id="RHEA:55344"/>
        <dbReference type="ChEBI" id="CHEBI:57287"/>
        <dbReference type="ChEBI" id="CHEBI:57387"/>
        <dbReference type="ChEBI" id="CHEBI:138735"/>
        <dbReference type="ChEBI" id="CHEBI:197429"/>
    </reaction>
    <physiologicalReaction direction="left-to-right" evidence="19">
        <dbReference type="Rhea" id="RHEA:55345"/>
    </physiologicalReaction>
</comment>
<feature type="compositionally biased region" description="Low complexity" evidence="31">
    <location>
        <begin position="22"/>
        <end position="38"/>
    </location>
</feature>
<evidence type="ECO:0000256" key="6">
    <source>
        <dbReference type="ARBA" id="ARBA00001349"/>
    </source>
</evidence>
<evidence type="ECO:0000256" key="29">
    <source>
        <dbReference type="PIRNR" id="PIRNR000439"/>
    </source>
</evidence>
<evidence type="ECO:0000256" key="24">
    <source>
        <dbReference type="ARBA" id="ARBA00048634"/>
    </source>
</evidence>
<evidence type="ECO:0000256" key="32">
    <source>
        <dbReference type="SAM" id="Phobius"/>
    </source>
</evidence>
<dbReference type="InterPro" id="IPR004299">
    <property type="entry name" value="MBOAT_fam"/>
</dbReference>
<evidence type="ECO:0000256" key="16">
    <source>
        <dbReference type="ARBA" id="ARBA00023315"/>
    </source>
</evidence>
<evidence type="ECO:0000256" key="20">
    <source>
        <dbReference type="ARBA" id="ARBA00047807"/>
    </source>
</evidence>
<comment type="catalytic activity">
    <reaction evidence="25">
        <text>1,2-di-(9Z-octadecenoyl)-glycerol + (9Z)-octadecenoate + H(+) = 1,2,3-tri-(9Z-octadecenoyl)-glycerol + H2O</text>
        <dbReference type="Rhea" id="RHEA:38379"/>
        <dbReference type="ChEBI" id="CHEBI:15377"/>
        <dbReference type="ChEBI" id="CHEBI:15378"/>
        <dbReference type="ChEBI" id="CHEBI:30823"/>
        <dbReference type="ChEBI" id="CHEBI:52323"/>
        <dbReference type="ChEBI" id="CHEBI:53753"/>
    </reaction>
    <physiologicalReaction direction="left-to-right" evidence="25">
        <dbReference type="Rhea" id="RHEA:38380"/>
    </physiologicalReaction>
</comment>
<keyword evidence="11 29" id="KW-0808">Transferase</keyword>
<accession>A0A7E4W3L3</accession>
<comment type="catalytic activity">
    <reaction evidence="5">
        <text>2-(9Z-octadecenoyl)-glycerol + hexadecanoyl-CoA = 1-hexadecanoyl-2-(9Z-octadecenoyl)-sn-glycerol + CoA</text>
        <dbReference type="Rhea" id="RHEA:38071"/>
        <dbReference type="ChEBI" id="CHEBI:57287"/>
        <dbReference type="ChEBI" id="CHEBI:57379"/>
        <dbReference type="ChEBI" id="CHEBI:73990"/>
        <dbReference type="ChEBI" id="CHEBI:75466"/>
    </reaction>
    <physiologicalReaction direction="left-to-right" evidence="5">
        <dbReference type="Rhea" id="RHEA:38072"/>
    </physiologicalReaction>
</comment>
<dbReference type="GO" id="GO:0005789">
    <property type="term" value="C:endoplasmic reticulum membrane"/>
    <property type="evidence" value="ECO:0007669"/>
    <property type="project" value="UniProtKB-SubCell"/>
</dbReference>
<comment type="catalytic activity">
    <reaction evidence="4">
        <text>hexadecane-1,2-diol + 2 hexadecanoyl-CoA = 1,2-O,O-dihexadecanoyl-1,2-hexadecanediol + 2 CoA</text>
        <dbReference type="Rhea" id="RHEA:38211"/>
        <dbReference type="ChEBI" id="CHEBI:57287"/>
        <dbReference type="ChEBI" id="CHEBI:57379"/>
        <dbReference type="ChEBI" id="CHEBI:75586"/>
        <dbReference type="ChEBI" id="CHEBI:75608"/>
    </reaction>
    <physiologicalReaction direction="left-to-right" evidence="4">
        <dbReference type="Rhea" id="RHEA:38212"/>
    </physiologicalReaction>
</comment>
<comment type="subcellular location">
    <subcellularLocation>
        <location evidence="8 29">Endoplasmic reticulum membrane</location>
        <topology evidence="8 29">Multi-pass membrane protein</topology>
    </subcellularLocation>
</comment>
<comment type="catalytic activity">
    <reaction evidence="7">
        <text>all-trans-retinol + hexadecanoyl-CoA = all-trans-retinyl hexadecanoate + CoA</text>
        <dbReference type="Rhea" id="RHEA:38175"/>
        <dbReference type="ChEBI" id="CHEBI:17336"/>
        <dbReference type="ChEBI" id="CHEBI:17616"/>
        <dbReference type="ChEBI" id="CHEBI:57287"/>
        <dbReference type="ChEBI" id="CHEBI:57379"/>
    </reaction>
    <physiologicalReaction direction="left-to-right" evidence="7">
        <dbReference type="Rhea" id="RHEA:38176"/>
    </physiologicalReaction>
</comment>
<evidence type="ECO:0000313" key="33">
    <source>
        <dbReference type="Proteomes" id="UP000492821"/>
    </source>
</evidence>
<feature type="transmembrane region" description="Helical" evidence="32">
    <location>
        <begin position="138"/>
        <end position="161"/>
    </location>
</feature>
<evidence type="ECO:0000256" key="31">
    <source>
        <dbReference type="SAM" id="MobiDB-lite"/>
    </source>
</evidence>
<feature type="transmembrane region" description="Helical" evidence="32">
    <location>
        <begin position="296"/>
        <end position="317"/>
    </location>
</feature>
<comment type="catalytic activity">
    <reaction evidence="20">
        <text>1-O-(9Z-octadecenyl)-glycerol + (9Z)-octadecenoyl-CoA = 1-O-(9Z-octadecyl)-3-(9Z-octadecenoyl)-glycerol + CoA</text>
        <dbReference type="Rhea" id="RHEA:55340"/>
        <dbReference type="ChEBI" id="CHEBI:34116"/>
        <dbReference type="ChEBI" id="CHEBI:57287"/>
        <dbReference type="ChEBI" id="CHEBI:57387"/>
        <dbReference type="ChEBI" id="CHEBI:197429"/>
    </reaction>
    <physiologicalReaction direction="left-to-right" evidence="20">
        <dbReference type="Rhea" id="RHEA:55341"/>
    </physiologicalReaction>
</comment>
<evidence type="ECO:0000256" key="27">
    <source>
        <dbReference type="ARBA" id="ARBA00049168"/>
    </source>
</evidence>
<comment type="catalytic activity">
    <reaction evidence="6">
        <text>1,2-di-(9Z-octadecenoyl)-sn-glycerol + hexadecanoyl-CoA = 1,2-di-(9Z)-octadecenoyl-3-hexadecanoyl-sn-glycerol + CoA</text>
        <dbReference type="Rhea" id="RHEA:38163"/>
        <dbReference type="ChEBI" id="CHEBI:52333"/>
        <dbReference type="ChEBI" id="CHEBI:57287"/>
        <dbReference type="ChEBI" id="CHEBI:57379"/>
        <dbReference type="ChEBI" id="CHEBI:75583"/>
    </reaction>
    <physiologicalReaction direction="left-to-right" evidence="6">
        <dbReference type="Rhea" id="RHEA:38164"/>
    </physiologicalReaction>
</comment>
<evidence type="ECO:0000256" key="3">
    <source>
        <dbReference type="ARBA" id="ARBA00000895"/>
    </source>
</evidence>
<evidence type="ECO:0000313" key="34">
    <source>
        <dbReference type="WBParaSite" id="Pan_g6099.t1"/>
    </source>
</evidence>
<dbReference type="UniPathway" id="UPA00230"/>
<dbReference type="Pfam" id="PF03062">
    <property type="entry name" value="MBOAT"/>
    <property type="match status" value="1"/>
</dbReference>
<dbReference type="InterPro" id="IPR014371">
    <property type="entry name" value="Oat_ACAT_DAG_ARE"/>
</dbReference>
<evidence type="ECO:0000256" key="30">
    <source>
        <dbReference type="PIRSR" id="PIRSR000439-1"/>
    </source>
</evidence>
<evidence type="ECO:0000256" key="28">
    <source>
        <dbReference type="ARBA" id="ARBA00049549"/>
    </source>
</evidence>
<evidence type="ECO:0000256" key="15">
    <source>
        <dbReference type="ARBA" id="ARBA00023136"/>
    </source>
</evidence>
<evidence type="ECO:0000256" key="8">
    <source>
        <dbReference type="ARBA" id="ARBA00004477"/>
    </source>
</evidence>
<keyword evidence="33" id="KW-1185">Reference proteome</keyword>
<reference evidence="33" key="1">
    <citation type="journal article" date="2013" name="Genetics">
        <title>The draft genome and transcriptome of Panagrellus redivivus are shaped by the harsh demands of a free-living lifestyle.</title>
        <authorList>
            <person name="Srinivasan J."/>
            <person name="Dillman A.R."/>
            <person name="Macchietto M.G."/>
            <person name="Heikkinen L."/>
            <person name="Lakso M."/>
            <person name="Fracchia K.M."/>
            <person name="Antoshechkin I."/>
            <person name="Mortazavi A."/>
            <person name="Wong G."/>
            <person name="Sternberg P.W."/>
        </authorList>
    </citation>
    <scope>NUCLEOTIDE SEQUENCE [LARGE SCALE GENOMIC DNA]</scope>
    <source>
        <strain evidence="33">MT8872</strain>
    </source>
</reference>
<evidence type="ECO:0000256" key="5">
    <source>
        <dbReference type="ARBA" id="ARBA00001313"/>
    </source>
</evidence>
<evidence type="ECO:0000256" key="23">
    <source>
        <dbReference type="ARBA" id="ARBA00048614"/>
    </source>
</evidence>
<feature type="transmembrane region" description="Helical" evidence="32">
    <location>
        <begin position="367"/>
        <end position="384"/>
    </location>
</feature>
<evidence type="ECO:0000256" key="9">
    <source>
        <dbReference type="ARBA" id="ARBA00005175"/>
    </source>
</evidence>
<keyword evidence="12 32" id="KW-0812">Transmembrane</keyword>
<protein>
    <recommendedName>
        <fullName evidence="29">O-acyltransferase</fullName>
    </recommendedName>
</protein>
<evidence type="ECO:0000256" key="19">
    <source>
        <dbReference type="ARBA" id="ARBA00047609"/>
    </source>
</evidence>
<comment type="catalytic activity">
    <reaction evidence="21">
        <text>2,3-di-(9Z)-octadecenoyl-sn-glycerol + (9Z)-octadecenoyl-CoA = 1,2,3-tri-(9Z-octadecenoyl)-glycerol + CoA</text>
        <dbReference type="Rhea" id="RHEA:38439"/>
        <dbReference type="ChEBI" id="CHEBI:53753"/>
        <dbReference type="ChEBI" id="CHEBI:57287"/>
        <dbReference type="ChEBI" id="CHEBI:57387"/>
        <dbReference type="ChEBI" id="CHEBI:75824"/>
    </reaction>
    <physiologicalReaction direction="left-to-right" evidence="21">
        <dbReference type="Rhea" id="RHEA:38440"/>
    </physiologicalReaction>
</comment>
<keyword evidence="14 32" id="KW-1133">Transmembrane helix</keyword>
<keyword evidence="15 29" id="KW-0472">Membrane</keyword>
<evidence type="ECO:0000256" key="22">
    <source>
        <dbReference type="ARBA" id="ARBA00048135"/>
    </source>
</evidence>
<evidence type="ECO:0000256" key="4">
    <source>
        <dbReference type="ARBA" id="ARBA00001118"/>
    </source>
</evidence>
<comment type="catalytic activity">
    <reaction evidence="3">
        <text>13-cis-retinol + hexadecanoyl-CoA = 13-cis-retinyl hexadecanoate + CoA</text>
        <dbReference type="Rhea" id="RHEA:55296"/>
        <dbReference type="ChEBI" id="CHEBI:45479"/>
        <dbReference type="ChEBI" id="CHEBI:57287"/>
        <dbReference type="ChEBI" id="CHEBI:57379"/>
        <dbReference type="ChEBI" id="CHEBI:138722"/>
    </reaction>
    <physiologicalReaction direction="left-to-right" evidence="3">
        <dbReference type="Rhea" id="RHEA:55297"/>
    </physiologicalReaction>
</comment>
<evidence type="ECO:0000256" key="25">
    <source>
        <dbReference type="ARBA" id="ARBA00048728"/>
    </source>
</evidence>
<dbReference type="AlphaFoldDB" id="A0A7E4W3L3"/>
<comment type="catalytic activity">
    <reaction evidence="22">
        <text>2-(9Z-octadecenoyl)-glycerol + (9Z)-octadecenoyl-CoA = 1,2-di-(9Z-octadecenoyl)-sn-glycerol + CoA</text>
        <dbReference type="Rhea" id="RHEA:37911"/>
        <dbReference type="ChEBI" id="CHEBI:52333"/>
        <dbReference type="ChEBI" id="CHEBI:57287"/>
        <dbReference type="ChEBI" id="CHEBI:57387"/>
        <dbReference type="ChEBI" id="CHEBI:73990"/>
    </reaction>
    <physiologicalReaction direction="left-to-right" evidence="22">
        <dbReference type="Rhea" id="RHEA:37912"/>
    </physiologicalReaction>
</comment>
<comment type="subunit">
    <text evidence="17">Homodimer or homotetramer; both forms have similar enzymatic activities.</text>
</comment>
<feature type="active site" evidence="30">
    <location>
        <position position="379"/>
    </location>
</feature>
<feature type="transmembrane region" description="Helical" evidence="32">
    <location>
        <begin position="390"/>
        <end position="408"/>
    </location>
</feature>
<keyword evidence="16 29" id="KW-0012">Acyltransferase</keyword>
<sequence>MRSSELRKRRSPSTSSSDVIPKKPSQNSFSSTSKPSSPVDQPVHAAQDSLFSGSSGFTDYRGFFNLAMMLLIVSNGRVALENLIKYGILISPATWISIFSRDVWKWPNLTMVLLSQVTCVLVLLSEKAFARKWFSNRIAAVWYTVLISLHLILPVLVTLWLKGNPMFSTPALALIVIEALKLVSFVHVNYWCRDARDNNSPNASSLYPGNLNFFEFYYFMLAPTLCYELRFPRTPKRRKTFIVKRVVELACFSFVCVALSQQWVVPLVRNSLYTFSEMDLFRCVERVLKLAVPNHVIWLLFFYTIFHSFLNLLAEVLRFADREFYRDFWNAETISYFWQTWNIPVHRWCVRHVYKPMVKNGYNRQHSAIAVFLISAVFHEYLVSVPLHMFRLWAFWAMLAQVPLSMLTDKVIRGGRAGNVIVWLSIILGQPMAILMYVHDWYLLNHPEHMAELKQQMEAVAAT</sequence>
<dbReference type="PIRSF" id="PIRSF000439">
    <property type="entry name" value="Oat_ACAT_DAG_ARE"/>
    <property type="match status" value="1"/>
</dbReference>
<feature type="region of interest" description="Disordered" evidence="31">
    <location>
        <begin position="1"/>
        <end position="42"/>
    </location>
</feature>
<comment type="catalytic activity">
    <reaction evidence="23">
        <text>1-octadecanoyl-2-(5Z,8Z,11Z,14Z-eicosatetraenoyl)-sn-glycerol + (9Z)-octadecenoyl-CoA = 1-octadecanoyl-2-(5Z,8Z,11Z,14Z)-eicosatetraenoyl-3-(9Z)-octadecenoyl-sn-glycerol + CoA</text>
        <dbReference type="Rhea" id="RHEA:38307"/>
        <dbReference type="ChEBI" id="CHEBI:57287"/>
        <dbReference type="ChEBI" id="CHEBI:57387"/>
        <dbReference type="ChEBI" id="CHEBI:75728"/>
        <dbReference type="ChEBI" id="CHEBI:75729"/>
    </reaction>
    <physiologicalReaction direction="left-to-right" evidence="23">
        <dbReference type="Rhea" id="RHEA:38308"/>
    </physiologicalReaction>
</comment>
<organism evidence="33 34">
    <name type="scientific">Panagrellus redivivus</name>
    <name type="common">Microworm</name>
    <dbReference type="NCBI Taxonomy" id="6233"/>
    <lineage>
        <taxon>Eukaryota</taxon>
        <taxon>Metazoa</taxon>
        <taxon>Ecdysozoa</taxon>
        <taxon>Nematoda</taxon>
        <taxon>Chromadorea</taxon>
        <taxon>Rhabditida</taxon>
        <taxon>Tylenchina</taxon>
        <taxon>Panagrolaimomorpha</taxon>
        <taxon>Panagrolaimoidea</taxon>
        <taxon>Panagrolaimidae</taxon>
        <taxon>Panagrellus</taxon>
    </lineage>
</organism>
<evidence type="ECO:0000256" key="11">
    <source>
        <dbReference type="ARBA" id="ARBA00022679"/>
    </source>
</evidence>
<comment type="catalytic activity">
    <reaction evidence="26">
        <text>hexadecan-1-ol + hexadecanoyl-CoA = hexadecyl hexadecanoate + CoA</text>
        <dbReference type="Rhea" id="RHEA:38167"/>
        <dbReference type="ChEBI" id="CHEBI:16125"/>
        <dbReference type="ChEBI" id="CHEBI:57287"/>
        <dbReference type="ChEBI" id="CHEBI:57379"/>
        <dbReference type="ChEBI" id="CHEBI:75584"/>
    </reaction>
    <physiologicalReaction direction="left-to-right" evidence="26">
        <dbReference type="Rhea" id="RHEA:38168"/>
    </physiologicalReaction>
</comment>
<evidence type="ECO:0000256" key="1">
    <source>
        <dbReference type="ARBA" id="ARBA00000174"/>
    </source>
</evidence>
<comment type="similarity">
    <text evidence="10 29">Belongs to the membrane-bound acyltransferase family. Sterol o-acyltransferase subfamily.</text>
</comment>
<dbReference type="PANTHER" id="PTHR10408:SF7">
    <property type="entry name" value="DIACYLGLYCEROL O-ACYLTRANSFERASE 1"/>
    <property type="match status" value="1"/>
</dbReference>
<evidence type="ECO:0000256" key="12">
    <source>
        <dbReference type="ARBA" id="ARBA00022692"/>
    </source>
</evidence>
<comment type="catalytic activity">
    <reaction evidence="28">
        <text>1,3-di-(9Z-octadecenoyl)-glycerol + (9Z)-octadecenoyl-CoA = 1,2,3-tri-(9Z-octadecenoyl)-glycerol + CoA</text>
        <dbReference type="Rhea" id="RHEA:38435"/>
        <dbReference type="ChEBI" id="CHEBI:53753"/>
        <dbReference type="ChEBI" id="CHEBI:57287"/>
        <dbReference type="ChEBI" id="CHEBI:57387"/>
        <dbReference type="ChEBI" id="CHEBI:75735"/>
    </reaction>
    <physiologicalReaction direction="left-to-right" evidence="28">
        <dbReference type="Rhea" id="RHEA:38436"/>
    </physiologicalReaction>
</comment>
<dbReference type="PIRSF" id="PIRSF500231">
    <property type="entry name" value="Oat_dag"/>
    <property type="match status" value="1"/>
</dbReference>
<reference evidence="34" key="2">
    <citation type="submission" date="2020-10" db="UniProtKB">
        <authorList>
            <consortium name="WormBaseParasite"/>
        </authorList>
    </citation>
    <scope>IDENTIFICATION</scope>
</reference>
<evidence type="ECO:0000256" key="2">
    <source>
        <dbReference type="ARBA" id="ARBA00000633"/>
    </source>
</evidence>
<comment type="catalytic activity">
    <reaction evidence="1">
        <text>hexadecane-1,2-diol + hexadecanoyl-CoA = 2-hydroxyhexadecyl hexadecanoate + CoA</text>
        <dbReference type="Rhea" id="RHEA:38171"/>
        <dbReference type="ChEBI" id="CHEBI:57287"/>
        <dbReference type="ChEBI" id="CHEBI:57379"/>
        <dbReference type="ChEBI" id="CHEBI:75586"/>
        <dbReference type="ChEBI" id="CHEBI:75587"/>
    </reaction>
    <physiologicalReaction direction="left-to-right" evidence="1">
        <dbReference type="Rhea" id="RHEA:38172"/>
    </physiologicalReaction>
</comment>
<comment type="catalytic activity">
    <reaction evidence="24">
        <text>an acyl-CoA + a 1,2-diacyl-sn-glycerol = a triacyl-sn-glycerol + CoA</text>
        <dbReference type="Rhea" id="RHEA:10868"/>
        <dbReference type="ChEBI" id="CHEBI:17815"/>
        <dbReference type="ChEBI" id="CHEBI:57287"/>
        <dbReference type="ChEBI" id="CHEBI:58342"/>
        <dbReference type="ChEBI" id="CHEBI:64615"/>
        <dbReference type="EC" id="2.3.1.20"/>
    </reaction>
    <physiologicalReaction direction="left-to-right" evidence="24">
        <dbReference type="Rhea" id="RHEA:10869"/>
    </physiologicalReaction>
</comment>
<comment type="catalytic activity">
    <reaction evidence="2">
        <text>all-trans-retinol + an acyl-CoA = an all-trans-retinyl ester + CoA</text>
        <dbReference type="Rhea" id="RHEA:11488"/>
        <dbReference type="ChEBI" id="CHEBI:17336"/>
        <dbReference type="ChEBI" id="CHEBI:57287"/>
        <dbReference type="ChEBI" id="CHEBI:58342"/>
        <dbReference type="ChEBI" id="CHEBI:63410"/>
        <dbReference type="EC" id="2.3.1.76"/>
    </reaction>
    <physiologicalReaction direction="left-to-right" evidence="2">
        <dbReference type="Rhea" id="RHEA:11489"/>
    </physiologicalReaction>
</comment>
<dbReference type="Proteomes" id="UP000492821">
    <property type="component" value="Unassembled WGS sequence"/>
</dbReference>
<comment type="catalytic activity">
    <reaction evidence="18">
        <text>1,2-di-(9Z-octadecenoyl)-sn-glycerol + (9Z)-octadecenoyl-CoA = 1,2,3-tri-(9Z-octadecenoyl)-glycerol + CoA</text>
        <dbReference type="Rhea" id="RHEA:38219"/>
        <dbReference type="ChEBI" id="CHEBI:52333"/>
        <dbReference type="ChEBI" id="CHEBI:53753"/>
        <dbReference type="ChEBI" id="CHEBI:57287"/>
        <dbReference type="ChEBI" id="CHEBI:57387"/>
    </reaction>
    <physiologicalReaction direction="left-to-right" evidence="18">
        <dbReference type="Rhea" id="RHEA:38220"/>
    </physiologicalReaction>
</comment>